<keyword evidence="10" id="KW-1185">Reference proteome</keyword>
<reference evidence="11" key="1">
    <citation type="submission" date="2022-11" db="UniProtKB">
        <authorList>
            <consortium name="WormBaseParasite"/>
        </authorList>
    </citation>
    <scope>IDENTIFICATION</scope>
</reference>
<comment type="similarity">
    <text evidence="7">Belongs to the ubiquitin-conjugating enzyme family.</text>
</comment>
<evidence type="ECO:0000256" key="5">
    <source>
        <dbReference type="ARBA" id="ARBA00022840"/>
    </source>
</evidence>
<dbReference type="AlphaFoldDB" id="A0A914ML99"/>
<accession>A0A914ML99</accession>
<keyword evidence="2" id="KW-0808">Transferase</keyword>
<dbReference type="PANTHER" id="PTHR24067">
    <property type="entry name" value="UBIQUITIN-CONJUGATING ENZYME E2"/>
    <property type="match status" value="1"/>
</dbReference>
<evidence type="ECO:0000256" key="1">
    <source>
        <dbReference type="ARBA" id="ARBA00012486"/>
    </source>
</evidence>
<dbReference type="Proteomes" id="UP000887563">
    <property type="component" value="Unplaced"/>
</dbReference>
<dbReference type="PROSITE" id="PS00183">
    <property type="entry name" value="UBC_1"/>
    <property type="match status" value="1"/>
</dbReference>
<dbReference type="GO" id="GO:0061631">
    <property type="term" value="F:ubiquitin conjugating enzyme activity"/>
    <property type="evidence" value="ECO:0007669"/>
    <property type="project" value="UniProtKB-EC"/>
</dbReference>
<dbReference type="WBParaSite" id="Minc3s02121g28413">
    <property type="protein sequence ID" value="Minc3s02121g28413"/>
    <property type="gene ID" value="Minc3s02121g28413"/>
</dbReference>
<dbReference type="InterPro" id="IPR023313">
    <property type="entry name" value="UBQ-conjugating_AS"/>
</dbReference>
<feature type="active site" description="Glycyl thioester intermediate" evidence="6">
    <location>
        <position position="88"/>
    </location>
</feature>
<protein>
    <recommendedName>
        <fullName evidence="1">E2 ubiquitin-conjugating enzyme</fullName>
        <ecNumber evidence="1">2.3.2.23</ecNumber>
    </recommendedName>
</protein>
<dbReference type="SMART" id="SM00212">
    <property type="entry name" value="UBCc"/>
    <property type="match status" value="1"/>
</dbReference>
<feature type="domain" description="UBC core" evidence="9">
    <location>
        <begin position="4"/>
        <end position="150"/>
    </location>
</feature>
<dbReference type="EC" id="2.3.2.23" evidence="1"/>
<dbReference type="Pfam" id="PF00179">
    <property type="entry name" value="UQ_con"/>
    <property type="match status" value="1"/>
</dbReference>
<feature type="compositionally biased region" description="Acidic residues" evidence="8">
    <location>
        <begin position="201"/>
        <end position="211"/>
    </location>
</feature>
<feature type="region of interest" description="Disordered" evidence="8">
    <location>
        <begin position="153"/>
        <end position="225"/>
    </location>
</feature>
<dbReference type="PROSITE" id="PS50127">
    <property type="entry name" value="UBC_2"/>
    <property type="match status" value="1"/>
</dbReference>
<evidence type="ECO:0000256" key="4">
    <source>
        <dbReference type="ARBA" id="ARBA00022786"/>
    </source>
</evidence>
<dbReference type="InterPro" id="IPR016135">
    <property type="entry name" value="UBQ-conjugating_enzyme/RWD"/>
</dbReference>
<sequence>MSTPSRRRLMRDFKKLQDDPPAGVSGAPTEESIMHWEAVIFGPQDTPFEDGTFKLSLEFSEEYPNKPPQVKFVSKMFHPNVYADGSICLDILQNQWSPTYDVAAILTSIQSLLDEPNPNSPANSQAAQLYRENRREYEKRVHAIVEQSWMTFSNDDSDEAADQLETAREDNESPHTAAEYEDGGEEEEGILNVTHNSFHEEENDEDEEEEGELRNNETDNSVEQD</sequence>
<dbReference type="InterPro" id="IPR000608">
    <property type="entry name" value="UBC"/>
</dbReference>
<feature type="region of interest" description="Disordered" evidence="8">
    <location>
        <begin position="1"/>
        <end position="28"/>
    </location>
</feature>
<evidence type="ECO:0000313" key="11">
    <source>
        <dbReference type="WBParaSite" id="Minc3s02121g28413"/>
    </source>
</evidence>
<evidence type="ECO:0000256" key="2">
    <source>
        <dbReference type="ARBA" id="ARBA00022679"/>
    </source>
</evidence>
<dbReference type="SUPFAM" id="SSF54495">
    <property type="entry name" value="UBC-like"/>
    <property type="match status" value="1"/>
</dbReference>
<keyword evidence="5 7" id="KW-0067">ATP-binding</keyword>
<evidence type="ECO:0000313" key="10">
    <source>
        <dbReference type="Proteomes" id="UP000887563"/>
    </source>
</evidence>
<dbReference type="CDD" id="cd23790">
    <property type="entry name" value="UBCc_UBE2A_2B"/>
    <property type="match status" value="1"/>
</dbReference>
<evidence type="ECO:0000259" key="9">
    <source>
        <dbReference type="PROSITE" id="PS50127"/>
    </source>
</evidence>
<dbReference type="GO" id="GO:0005524">
    <property type="term" value="F:ATP binding"/>
    <property type="evidence" value="ECO:0007669"/>
    <property type="project" value="UniProtKB-UniRule"/>
</dbReference>
<evidence type="ECO:0000256" key="3">
    <source>
        <dbReference type="ARBA" id="ARBA00022741"/>
    </source>
</evidence>
<dbReference type="FunFam" id="3.10.110.10:FF:000004">
    <property type="entry name" value="Ubiquitin-conjugating enzyme E2 A"/>
    <property type="match status" value="1"/>
</dbReference>
<dbReference type="InterPro" id="IPR050113">
    <property type="entry name" value="Ub_conjugating_enzyme"/>
</dbReference>
<feature type="compositionally biased region" description="Acidic residues" evidence="8">
    <location>
        <begin position="179"/>
        <end position="189"/>
    </location>
</feature>
<evidence type="ECO:0000256" key="6">
    <source>
        <dbReference type="PROSITE-ProRule" id="PRU10133"/>
    </source>
</evidence>
<evidence type="ECO:0000256" key="7">
    <source>
        <dbReference type="RuleBase" id="RU362109"/>
    </source>
</evidence>
<proteinExistence type="inferred from homology"/>
<dbReference type="GO" id="GO:0032446">
    <property type="term" value="P:protein modification by small protein conjugation"/>
    <property type="evidence" value="ECO:0007669"/>
    <property type="project" value="UniProtKB-ARBA"/>
</dbReference>
<organism evidence="10 11">
    <name type="scientific">Meloidogyne incognita</name>
    <name type="common">Southern root-knot nematode worm</name>
    <name type="synonym">Oxyuris incognita</name>
    <dbReference type="NCBI Taxonomy" id="6306"/>
    <lineage>
        <taxon>Eukaryota</taxon>
        <taxon>Metazoa</taxon>
        <taxon>Ecdysozoa</taxon>
        <taxon>Nematoda</taxon>
        <taxon>Chromadorea</taxon>
        <taxon>Rhabditida</taxon>
        <taxon>Tylenchina</taxon>
        <taxon>Tylenchomorpha</taxon>
        <taxon>Tylenchoidea</taxon>
        <taxon>Meloidogynidae</taxon>
        <taxon>Meloidogyninae</taxon>
        <taxon>Meloidogyne</taxon>
        <taxon>Meloidogyne incognita group</taxon>
    </lineage>
</organism>
<dbReference type="GO" id="GO:0006281">
    <property type="term" value="P:DNA repair"/>
    <property type="evidence" value="ECO:0007669"/>
    <property type="project" value="UniProtKB-ARBA"/>
</dbReference>
<dbReference type="Gene3D" id="3.10.110.10">
    <property type="entry name" value="Ubiquitin Conjugating Enzyme"/>
    <property type="match status" value="1"/>
</dbReference>
<keyword evidence="4 7" id="KW-0833">Ubl conjugation pathway</keyword>
<evidence type="ECO:0000256" key="8">
    <source>
        <dbReference type="SAM" id="MobiDB-lite"/>
    </source>
</evidence>
<keyword evidence="3 7" id="KW-0547">Nucleotide-binding</keyword>
<name>A0A914ML99_MELIC</name>